<evidence type="ECO:0000256" key="6">
    <source>
        <dbReference type="ARBA" id="ARBA00023136"/>
    </source>
</evidence>
<dbReference type="STRING" id="349521.HCH_04714"/>
<evidence type="ECO:0000256" key="2">
    <source>
        <dbReference type="ARBA" id="ARBA00007977"/>
    </source>
</evidence>
<dbReference type="OrthoDB" id="9805703at2"/>
<dbReference type="Pfam" id="PF03601">
    <property type="entry name" value="Cons_hypoth698"/>
    <property type="match status" value="1"/>
</dbReference>
<keyword evidence="8" id="KW-1185">Reference proteome</keyword>
<name>Q2SD62_HAHCH</name>
<dbReference type="InterPro" id="IPR018383">
    <property type="entry name" value="UPF0324_pro"/>
</dbReference>
<organism evidence="7 8">
    <name type="scientific">Hahella chejuensis (strain KCTC 2396)</name>
    <dbReference type="NCBI Taxonomy" id="349521"/>
    <lineage>
        <taxon>Bacteria</taxon>
        <taxon>Pseudomonadati</taxon>
        <taxon>Pseudomonadota</taxon>
        <taxon>Gammaproteobacteria</taxon>
        <taxon>Oceanospirillales</taxon>
        <taxon>Hahellaceae</taxon>
        <taxon>Hahella</taxon>
    </lineage>
</organism>
<dbReference type="PANTHER" id="PTHR30106:SF2">
    <property type="entry name" value="UPF0324 INNER MEMBRANE PROTEIN YEIH"/>
    <property type="match status" value="1"/>
</dbReference>
<keyword evidence="6" id="KW-0472">Membrane</keyword>
<dbReference type="EMBL" id="CP000155">
    <property type="protein sequence ID" value="ABC31412.1"/>
    <property type="molecule type" value="Genomic_DNA"/>
</dbReference>
<dbReference type="GO" id="GO:0005886">
    <property type="term" value="C:plasma membrane"/>
    <property type="evidence" value="ECO:0007669"/>
    <property type="project" value="UniProtKB-SubCell"/>
</dbReference>
<evidence type="ECO:0000256" key="5">
    <source>
        <dbReference type="ARBA" id="ARBA00022989"/>
    </source>
</evidence>
<comment type="subcellular location">
    <subcellularLocation>
        <location evidence="1">Cell membrane</location>
        <topology evidence="1">Multi-pass membrane protein</topology>
    </subcellularLocation>
</comment>
<accession>Q2SD62</accession>
<dbReference type="AlphaFoldDB" id="Q2SD62"/>
<dbReference type="PANTHER" id="PTHR30106">
    <property type="entry name" value="INNER MEMBRANE PROTEIN YEIH-RELATED"/>
    <property type="match status" value="1"/>
</dbReference>
<proteinExistence type="inferred from homology"/>
<evidence type="ECO:0000256" key="3">
    <source>
        <dbReference type="ARBA" id="ARBA00022475"/>
    </source>
</evidence>
<dbReference type="HOGENOM" id="CLU_033541_0_0_6"/>
<evidence type="ECO:0000313" key="8">
    <source>
        <dbReference type="Proteomes" id="UP000000238"/>
    </source>
</evidence>
<keyword evidence="3" id="KW-1003">Cell membrane</keyword>
<evidence type="ECO:0000256" key="1">
    <source>
        <dbReference type="ARBA" id="ARBA00004651"/>
    </source>
</evidence>
<protein>
    <submittedName>
        <fullName evidence="7">Predicted membrane protein</fullName>
    </submittedName>
</protein>
<dbReference type="eggNOG" id="COG2855">
    <property type="taxonomic scope" value="Bacteria"/>
</dbReference>
<dbReference type="NCBIfam" id="TIGR00698">
    <property type="entry name" value="YeiH family putative sulfate export transporter"/>
    <property type="match status" value="1"/>
</dbReference>
<dbReference type="Proteomes" id="UP000000238">
    <property type="component" value="Chromosome"/>
</dbReference>
<reference evidence="7 8" key="1">
    <citation type="journal article" date="2005" name="Nucleic Acids Res.">
        <title>Genomic blueprint of Hahella chejuensis, a marine microbe producing an algicidal agent.</title>
        <authorList>
            <person name="Jeong H."/>
            <person name="Yim J.H."/>
            <person name="Lee C."/>
            <person name="Choi S.-H."/>
            <person name="Park Y.K."/>
            <person name="Yoon S.H."/>
            <person name="Hur C.-G."/>
            <person name="Kang H.-Y."/>
            <person name="Kim D."/>
            <person name="Lee H.H."/>
            <person name="Park K.H."/>
            <person name="Park S.-H."/>
            <person name="Park H.-S."/>
            <person name="Lee H.K."/>
            <person name="Oh T.K."/>
            <person name="Kim J.F."/>
        </authorList>
    </citation>
    <scope>NUCLEOTIDE SEQUENCE [LARGE SCALE GENOMIC DNA]</scope>
    <source>
        <strain evidence="7 8">KCTC 2396</strain>
    </source>
</reference>
<gene>
    <name evidence="7" type="ordered locus">HCH_04714</name>
</gene>
<dbReference type="KEGG" id="hch:HCH_04714"/>
<evidence type="ECO:0000256" key="4">
    <source>
        <dbReference type="ARBA" id="ARBA00022692"/>
    </source>
</evidence>
<dbReference type="InterPro" id="IPR004630">
    <property type="entry name" value="UPF0324_YeiH-like"/>
</dbReference>
<sequence>MLIRLVALAVCAILLAQLPFIAALGLSALPLASLLGLLYGAAATHDTHSDVAILNFCQQKLLRLGIILFGFNLSFQQIAAIGWRTVLLDAVVIISVLSTGIYLGVKLLRLPKEIATLTAIGSAVCGAAAIMAAEPVVRAKEQDVAVAVGTVVVFGTMAMFIYPVIYRFTLMEPSLFGIYIGSTVHEVAQAVAAGQSISGEAMQFAVVAKLVRVMLLAPVIIALSALLFRAPAGASSQTKIAIPWFVFGFIAAAAVNSLITLPEFVLESLRWTAQIALTLAMTALGVKTRWSAIRQAGIRPIALSCILFIVLLGGGFGLNIWMLEEAI</sequence>
<dbReference type="RefSeq" id="WP_011398477.1">
    <property type="nucleotide sequence ID" value="NC_007645.1"/>
</dbReference>
<keyword evidence="4" id="KW-0812">Transmembrane</keyword>
<evidence type="ECO:0000313" key="7">
    <source>
        <dbReference type="EMBL" id="ABC31412.1"/>
    </source>
</evidence>
<keyword evidence="5" id="KW-1133">Transmembrane helix</keyword>
<comment type="similarity">
    <text evidence="2">Belongs to the UPF0324 family.</text>
</comment>